<proteinExistence type="inferred from homology"/>
<dbReference type="InterPro" id="IPR050738">
    <property type="entry name" value="Sulfatase"/>
</dbReference>
<sequence length="550" mass="63400">MKRSILSLVLIIISNLTFSQSKPNILWMVAEDISLDLSMYGDTIANTPNLDELALEGMIYDNAFAPVGVCAPSRSAIITGMYPTSIGTMHMRTGLDVGGWGKRMYNPNPSQKRIDVNDNAIPEYSAVIPSEVKCFTEYLRAAGYFCTNNSKTDYQFAAPITSWDENGNQAHWRNRKNEQPFFSVFNFNVTHESRLWMNVDKELTVSPDDVTVPPYLQDTQKVRNDIARHYSNIELMDDQIAKIIDQLKEDGLYDNTIIFFYSDHGGPLPREKRAIYDSGLKVPLIIKDLDGKTKGRMDDLISFVDFAPTLLSLAGIKPPNYIDGKPFMGSFKKELNEYVFGSSDRFDEFSDRSRAIRTKDFLYVKNYYPNKIKYKDVGYRKQIPMMVEFLESKENGELNEEQETWFTTKTEEELYNVKEDPYQMHNLISDPNFKKQLNELQKMYDKYQKKHEDFGEVPELEMVQKMWPDLKQPITALPRVKQTGNSIRISCETKGASIAYIISDSLMENYDYNSDWQLYSEPFNATSGKYLYLVSERIGYKASDIVIHKL</sequence>
<dbReference type="PANTHER" id="PTHR42693:SF53">
    <property type="entry name" value="ENDO-4-O-SULFATASE"/>
    <property type="match status" value="1"/>
</dbReference>
<evidence type="ECO:0000256" key="3">
    <source>
        <dbReference type="ARBA" id="ARBA00022801"/>
    </source>
</evidence>
<evidence type="ECO:0000256" key="2">
    <source>
        <dbReference type="ARBA" id="ARBA00022723"/>
    </source>
</evidence>
<comment type="similarity">
    <text evidence="1">Belongs to the sulfatase family.</text>
</comment>
<dbReference type="InterPro" id="IPR017850">
    <property type="entry name" value="Alkaline_phosphatase_core_sf"/>
</dbReference>
<evidence type="ECO:0000256" key="1">
    <source>
        <dbReference type="ARBA" id="ARBA00008779"/>
    </source>
</evidence>
<comment type="caution">
    <text evidence="6">The sequence shown here is derived from an EMBL/GenBank/DDBJ whole genome shotgun (WGS) entry which is preliminary data.</text>
</comment>
<dbReference type="PROSITE" id="PS00523">
    <property type="entry name" value="SULFATASE_1"/>
    <property type="match status" value="1"/>
</dbReference>
<dbReference type="InterPro" id="IPR000917">
    <property type="entry name" value="Sulfatase_N"/>
</dbReference>
<evidence type="ECO:0000313" key="6">
    <source>
        <dbReference type="EMBL" id="MDT0552865.1"/>
    </source>
</evidence>
<keyword evidence="4" id="KW-0106">Calcium</keyword>
<organism evidence="6 7">
    <name type="scientific">Urechidicola vernalis</name>
    <dbReference type="NCBI Taxonomy" id="3075600"/>
    <lineage>
        <taxon>Bacteria</taxon>
        <taxon>Pseudomonadati</taxon>
        <taxon>Bacteroidota</taxon>
        <taxon>Flavobacteriia</taxon>
        <taxon>Flavobacteriales</taxon>
        <taxon>Flavobacteriaceae</taxon>
        <taxon>Urechidicola</taxon>
    </lineage>
</organism>
<evidence type="ECO:0000256" key="4">
    <source>
        <dbReference type="ARBA" id="ARBA00022837"/>
    </source>
</evidence>
<reference evidence="6 7" key="1">
    <citation type="submission" date="2023-09" db="EMBL/GenBank/DDBJ databases">
        <authorList>
            <person name="Rey-Velasco X."/>
        </authorList>
    </citation>
    <scope>NUCLEOTIDE SEQUENCE [LARGE SCALE GENOMIC DNA]</scope>
    <source>
        <strain evidence="6 7">P050</strain>
    </source>
</reference>
<dbReference type="PANTHER" id="PTHR42693">
    <property type="entry name" value="ARYLSULFATASE FAMILY MEMBER"/>
    <property type="match status" value="1"/>
</dbReference>
<keyword evidence="2" id="KW-0479">Metal-binding</keyword>
<dbReference type="EMBL" id="JAVRHV010000002">
    <property type="protein sequence ID" value="MDT0552865.1"/>
    <property type="molecule type" value="Genomic_DNA"/>
</dbReference>
<gene>
    <name evidence="6" type="ORF">RM519_06380</name>
</gene>
<feature type="domain" description="Sulfatase N-terminal" evidence="5">
    <location>
        <begin position="23"/>
        <end position="316"/>
    </location>
</feature>
<accession>A0ABU2Y6J6</accession>
<dbReference type="CDD" id="cd16027">
    <property type="entry name" value="SGSH"/>
    <property type="match status" value="1"/>
</dbReference>
<dbReference type="SUPFAM" id="SSF53649">
    <property type="entry name" value="Alkaline phosphatase-like"/>
    <property type="match status" value="1"/>
</dbReference>
<keyword evidence="3" id="KW-0378">Hydrolase</keyword>
<evidence type="ECO:0000313" key="7">
    <source>
        <dbReference type="Proteomes" id="UP001252186"/>
    </source>
</evidence>
<dbReference type="Proteomes" id="UP001252186">
    <property type="component" value="Unassembled WGS sequence"/>
</dbReference>
<dbReference type="InterPro" id="IPR024607">
    <property type="entry name" value="Sulfatase_CS"/>
</dbReference>
<dbReference type="RefSeq" id="WP_311592814.1">
    <property type="nucleotide sequence ID" value="NZ_JAVRHV010000002.1"/>
</dbReference>
<protein>
    <submittedName>
        <fullName evidence="6">Sulfatase</fullName>
    </submittedName>
</protein>
<dbReference type="Gene3D" id="3.40.720.10">
    <property type="entry name" value="Alkaline Phosphatase, subunit A"/>
    <property type="match status" value="1"/>
</dbReference>
<dbReference type="Pfam" id="PF00884">
    <property type="entry name" value="Sulfatase"/>
    <property type="match status" value="1"/>
</dbReference>
<keyword evidence="7" id="KW-1185">Reference proteome</keyword>
<name>A0ABU2Y6J6_9FLAO</name>
<evidence type="ECO:0000259" key="5">
    <source>
        <dbReference type="Pfam" id="PF00884"/>
    </source>
</evidence>